<evidence type="ECO:0000256" key="1">
    <source>
        <dbReference type="SAM" id="MobiDB-lite"/>
    </source>
</evidence>
<accession>A0AA97NLG3</accession>
<dbReference type="AlphaFoldDB" id="A0AA97NLG3"/>
<name>A0AA97NLG3_PYRO3</name>
<dbReference type="EMBL" id="JH793085">
    <property type="protein sequence ID" value="ELQ32328.1"/>
    <property type="molecule type" value="Genomic_DNA"/>
</dbReference>
<evidence type="ECO:0000313" key="2">
    <source>
        <dbReference type="EMBL" id="ELQ32328.1"/>
    </source>
</evidence>
<dbReference type="Proteomes" id="UP000011086">
    <property type="component" value="Unassembled WGS sequence"/>
</dbReference>
<protein>
    <submittedName>
        <fullName evidence="2">Uncharacterized protein</fullName>
    </submittedName>
</protein>
<proteinExistence type="predicted"/>
<gene>
    <name evidence="2" type="ORF">OOU_Y34scaffold01187g1</name>
</gene>
<feature type="region of interest" description="Disordered" evidence="1">
    <location>
        <begin position="1"/>
        <end position="37"/>
    </location>
</feature>
<sequence length="37" mass="3997">MPARKLCVLPPMVRPEQSAEDSDPGLLGSEKQEQTAS</sequence>
<organism evidence="2">
    <name type="scientific">Pyricularia oryzae (strain Y34)</name>
    <name type="common">Rice blast fungus</name>
    <name type="synonym">Magnaporthe oryzae</name>
    <dbReference type="NCBI Taxonomy" id="1143189"/>
    <lineage>
        <taxon>Eukaryota</taxon>
        <taxon>Fungi</taxon>
        <taxon>Dikarya</taxon>
        <taxon>Ascomycota</taxon>
        <taxon>Pezizomycotina</taxon>
        <taxon>Sordariomycetes</taxon>
        <taxon>Sordariomycetidae</taxon>
        <taxon>Magnaporthales</taxon>
        <taxon>Pyriculariaceae</taxon>
        <taxon>Pyricularia</taxon>
    </lineage>
</organism>
<reference evidence="2" key="1">
    <citation type="journal article" date="2012" name="PLoS Genet.">
        <title>Comparative analysis of the genomes of two field isolates of the rice blast fungus Magnaporthe oryzae.</title>
        <authorList>
            <person name="Xue M."/>
            <person name="Yang J."/>
            <person name="Li Z."/>
            <person name="Hu S."/>
            <person name="Yao N."/>
            <person name="Dean R.A."/>
            <person name="Zhao W."/>
            <person name="Shen M."/>
            <person name="Zhang H."/>
            <person name="Li C."/>
            <person name="Liu L."/>
            <person name="Cao L."/>
            <person name="Xu X."/>
            <person name="Xing Y."/>
            <person name="Hsiang T."/>
            <person name="Zhang Z."/>
            <person name="Xu J.R."/>
            <person name="Peng Y.L."/>
        </authorList>
    </citation>
    <scope>NUCLEOTIDE SEQUENCE</scope>
    <source>
        <strain evidence="2">Y34</strain>
    </source>
</reference>